<dbReference type="InterPro" id="IPR001633">
    <property type="entry name" value="EAL_dom"/>
</dbReference>
<dbReference type="PANTHER" id="PTHR33121">
    <property type="entry name" value="CYCLIC DI-GMP PHOSPHODIESTERASE PDEF"/>
    <property type="match status" value="1"/>
</dbReference>
<dbReference type="SMART" id="SM00052">
    <property type="entry name" value="EAL"/>
    <property type="match status" value="1"/>
</dbReference>
<dbReference type="GO" id="GO:0071111">
    <property type="term" value="F:cyclic-guanylate-specific phosphodiesterase activity"/>
    <property type="evidence" value="ECO:0007669"/>
    <property type="project" value="InterPro"/>
</dbReference>
<dbReference type="SUPFAM" id="SSF141868">
    <property type="entry name" value="EAL domain-like"/>
    <property type="match status" value="1"/>
</dbReference>
<dbReference type="InterPro" id="IPR035919">
    <property type="entry name" value="EAL_sf"/>
</dbReference>
<dbReference type="RefSeq" id="WP_126819929.1">
    <property type="nucleotide sequence ID" value="NZ_PIPS01000002.1"/>
</dbReference>
<proteinExistence type="predicted"/>
<gene>
    <name evidence="4" type="ORF">CWE23_07730</name>
</gene>
<reference evidence="5" key="1">
    <citation type="journal article" date="2018" name="Front. Microbiol.">
        <title>Genome-Based Analysis Reveals the Taxonomy and Diversity of the Family Idiomarinaceae.</title>
        <authorList>
            <person name="Liu Y."/>
            <person name="Lai Q."/>
            <person name="Shao Z."/>
        </authorList>
    </citation>
    <scope>NUCLEOTIDE SEQUENCE [LARGE SCALE GENOMIC DNA]</scope>
    <source>
        <strain evidence="5">SN-14</strain>
    </source>
</reference>
<feature type="transmembrane region" description="Helical" evidence="1">
    <location>
        <begin position="65"/>
        <end position="86"/>
    </location>
</feature>
<sequence>MPINRALLLSILTNIALLAMLLGAAGFVNQVVLKESTLPVLTALGSAPGLFIGASLIFITLNKTLLARLCGLCCAAYALLLWFGGLQAVSAQFHQPPDVMIVNLLLVGIYFATFRMHRLSWPQAIVTASFGIVLGCTALAEIWFTDHKLIAANNIFELSIFALMIVLIAIAIVIAHLLSGRTQLSRSAVAWFPALLVQSVAISFWVYLTAAELSDIQQRGILSIQQTGEALDKTIAHNEALLARYAERVVSNREAPHYVLYNDALRLQKDASNIDAISIVQNDNIIWQSPSESDQNYEHIATPFYQRWLSTIDAGFKLTLDRQASLPTALMAAKLALPETRSFIIFHLDVARSMASISDSYFDVFTKIVRIGNNTYISDEPDALNSEQSLWLIENSSVVVQRQYQLEVGYPLTIYAVLARPGLISSSVKMHQLILLSGFIFAIVLTFALMSNRRLQILATQDTVTRLFRRPHLEKLLQQAIDSRNASGWVLFIDLDGFKPINDSLGISTGNQVLVAIAERLKQRAPKKSSIARFSSDEFIVFVHRADAFNIDALCQSMLATIREKLTIQGFTLHLTASIGVYAVDRHTHSASEAIQSADVAMTAAKELGGNNYRLFNVDMAKHYQRSLTLRNELQDALDASELRVFYQPIVAATDGRIVAVEALARWYKADGSVVPPALFIPLAEQTGQIKQLSEWVLLQAMTDLAELSKQHSLTLSVNISAHHFHVSDMPLELQKLATKTGFALKQLCIEITESVFIRDLHFINQQLNRLRDQGIKIAIDDFGTGYSSLSYLNTLPVDTLKIDRAFTMQVEQSEGHYPLVSSIITLAHSVGKRIVIEGIETQVQAHYFGAAGCQYLQGFGYAKPMPLDDLSALLQRGPLLNINDPADGVNQ</sequence>
<feature type="domain" description="GGDEF" evidence="3">
    <location>
        <begin position="486"/>
        <end position="618"/>
    </location>
</feature>
<evidence type="ECO:0000313" key="5">
    <source>
        <dbReference type="Proteomes" id="UP000286680"/>
    </source>
</evidence>
<feature type="transmembrane region" description="Helical" evidence="1">
    <location>
        <begin position="123"/>
        <end position="144"/>
    </location>
</feature>
<name>A0AA94JCX9_9GAMM</name>
<keyword evidence="1" id="KW-0472">Membrane</keyword>
<dbReference type="InterPro" id="IPR029787">
    <property type="entry name" value="Nucleotide_cyclase"/>
</dbReference>
<dbReference type="InterPro" id="IPR000160">
    <property type="entry name" value="GGDEF_dom"/>
</dbReference>
<feature type="transmembrane region" description="Helical" evidence="1">
    <location>
        <begin position="190"/>
        <end position="210"/>
    </location>
</feature>
<dbReference type="Proteomes" id="UP000286680">
    <property type="component" value="Unassembled WGS sequence"/>
</dbReference>
<dbReference type="InterPro" id="IPR043128">
    <property type="entry name" value="Rev_trsase/Diguanyl_cyclase"/>
</dbReference>
<dbReference type="CDD" id="cd01948">
    <property type="entry name" value="EAL"/>
    <property type="match status" value="1"/>
</dbReference>
<dbReference type="SMART" id="SM00267">
    <property type="entry name" value="GGDEF"/>
    <property type="match status" value="1"/>
</dbReference>
<dbReference type="PANTHER" id="PTHR33121:SF70">
    <property type="entry name" value="SIGNALING PROTEIN YKOW"/>
    <property type="match status" value="1"/>
</dbReference>
<dbReference type="Pfam" id="PF00563">
    <property type="entry name" value="EAL"/>
    <property type="match status" value="1"/>
</dbReference>
<organism evidence="4 5">
    <name type="scientific">Idiomarina aquatica</name>
    <dbReference type="NCBI Taxonomy" id="1327752"/>
    <lineage>
        <taxon>Bacteria</taxon>
        <taxon>Pseudomonadati</taxon>
        <taxon>Pseudomonadota</taxon>
        <taxon>Gammaproteobacteria</taxon>
        <taxon>Alteromonadales</taxon>
        <taxon>Idiomarinaceae</taxon>
        <taxon>Idiomarina</taxon>
    </lineage>
</organism>
<dbReference type="AlphaFoldDB" id="A0AA94JCX9"/>
<dbReference type="CDD" id="cd01949">
    <property type="entry name" value="GGDEF"/>
    <property type="match status" value="1"/>
</dbReference>
<feature type="transmembrane region" description="Helical" evidence="1">
    <location>
        <begin position="6"/>
        <end position="28"/>
    </location>
</feature>
<accession>A0AA94JCX9</accession>
<protein>
    <recommendedName>
        <fullName evidence="6">Diguanylate cyclase (GGDEF)-like protein</fullName>
    </recommendedName>
</protein>
<dbReference type="SUPFAM" id="SSF55073">
    <property type="entry name" value="Nucleotide cyclase"/>
    <property type="match status" value="1"/>
</dbReference>
<dbReference type="NCBIfam" id="TIGR00254">
    <property type="entry name" value="GGDEF"/>
    <property type="match status" value="1"/>
</dbReference>
<evidence type="ECO:0000256" key="1">
    <source>
        <dbReference type="SAM" id="Phobius"/>
    </source>
</evidence>
<keyword evidence="5" id="KW-1185">Reference proteome</keyword>
<dbReference type="Gene3D" id="3.20.20.450">
    <property type="entry name" value="EAL domain"/>
    <property type="match status" value="1"/>
</dbReference>
<comment type="caution">
    <text evidence="4">The sequence shown here is derived from an EMBL/GenBank/DDBJ whole genome shotgun (WGS) entry which is preliminary data.</text>
</comment>
<dbReference type="EMBL" id="PIPS01000002">
    <property type="protein sequence ID" value="RUO43239.1"/>
    <property type="molecule type" value="Genomic_DNA"/>
</dbReference>
<feature type="transmembrane region" description="Helical" evidence="1">
    <location>
        <begin position="40"/>
        <end position="59"/>
    </location>
</feature>
<dbReference type="PROSITE" id="PS50883">
    <property type="entry name" value="EAL"/>
    <property type="match status" value="1"/>
</dbReference>
<feature type="transmembrane region" description="Helical" evidence="1">
    <location>
        <begin position="156"/>
        <end position="178"/>
    </location>
</feature>
<dbReference type="Gene3D" id="3.30.70.270">
    <property type="match status" value="1"/>
</dbReference>
<feature type="domain" description="EAL" evidence="2">
    <location>
        <begin position="627"/>
        <end position="879"/>
    </location>
</feature>
<feature type="transmembrane region" description="Helical" evidence="1">
    <location>
        <begin position="98"/>
        <end position="117"/>
    </location>
</feature>
<dbReference type="PROSITE" id="PS50887">
    <property type="entry name" value="GGDEF"/>
    <property type="match status" value="1"/>
</dbReference>
<evidence type="ECO:0000313" key="4">
    <source>
        <dbReference type="EMBL" id="RUO43239.1"/>
    </source>
</evidence>
<evidence type="ECO:0000259" key="3">
    <source>
        <dbReference type="PROSITE" id="PS50887"/>
    </source>
</evidence>
<keyword evidence="1" id="KW-1133">Transmembrane helix</keyword>
<dbReference type="InterPro" id="IPR050706">
    <property type="entry name" value="Cyclic-di-GMP_PDE-like"/>
</dbReference>
<dbReference type="Pfam" id="PF00990">
    <property type="entry name" value="GGDEF"/>
    <property type="match status" value="1"/>
</dbReference>
<evidence type="ECO:0008006" key="6">
    <source>
        <dbReference type="Google" id="ProtNLM"/>
    </source>
</evidence>
<keyword evidence="1" id="KW-0812">Transmembrane</keyword>
<evidence type="ECO:0000259" key="2">
    <source>
        <dbReference type="PROSITE" id="PS50883"/>
    </source>
</evidence>